<dbReference type="VEuPathDB" id="FungiDB:LEMA_uP044510.1"/>
<protein>
    <submittedName>
        <fullName evidence="2">Predicted protein</fullName>
    </submittedName>
</protein>
<accession>E4ZQ15</accession>
<name>E4ZQ15_LEPMJ</name>
<feature type="compositionally biased region" description="Polar residues" evidence="1">
    <location>
        <begin position="1"/>
        <end position="16"/>
    </location>
</feature>
<organism evidence="3">
    <name type="scientific">Leptosphaeria maculans (strain JN3 / isolate v23.1.3 / race Av1-4-5-6-7-8)</name>
    <name type="common">Blackleg fungus</name>
    <name type="synonym">Phoma lingam</name>
    <dbReference type="NCBI Taxonomy" id="985895"/>
    <lineage>
        <taxon>Eukaryota</taxon>
        <taxon>Fungi</taxon>
        <taxon>Dikarya</taxon>
        <taxon>Ascomycota</taxon>
        <taxon>Pezizomycotina</taxon>
        <taxon>Dothideomycetes</taxon>
        <taxon>Pleosporomycetidae</taxon>
        <taxon>Pleosporales</taxon>
        <taxon>Pleosporineae</taxon>
        <taxon>Leptosphaeriaceae</taxon>
        <taxon>Plenodomus</taxon>
        <taxon>Plenodomus lingam/Leptosphaeria maculans species complex</taxon>
    </lineage>
</organism>
<reference evidence="3" key="1">
    <citation type="journal article" date="2011" name="Nat. Commun.">
        <title>Effector diversification within compartments of the Leptosphaeria maculans genome affected by Repeat-Induced Point mutations.</title>
        <authorList>
            <person name="Rouxel T."/>
            <person name="Grandaubert J."/>
            <person name="Hane J.K."/>
            <person name="Hoede C."/>
            <person name="van de Wouw A.P."/>
            <person name="Couloux A."/>
            <person name="Dominguez V."/>
            <person name="Anthouard V."/>
            <person name="Bally P."/>
            <person name="Bourras S."/>
            <person name="Cozijnsen A.J."/>
            <person name="Ciuffetti L.M."/>
            <person name="Degrave A."/>
            <person name="Dilmaghani A."/>
            <person name="Duret L."/>
            <person name="Fudal I."/>
            <person name="Goodwin S.B."/>
            <person name="Gout L."/>
            <person name="Glaser N."/>
            <person name="Linglin J."/>
            <person name="Kema G.H.J."/>
            <person name="Lapalu N."/>
            <person name="Lawrence C.B."/>
            <person name="May K."/>
            <person name="Meyer M."/>
            <person name="Ollivier B."/>
            <person name="Poulain J."/>
            <person name="Schoch C.L."/>
            <person name="Simon A."/>
            <person name="Spatafora J.W."/>
            <person name="Stachowiak A."/>
            <person name="Turgeon B.G."/>
            <person name="Tyler B.M."/>
            <person name="Vincent D."/>
            <person name="Weissenbach J."/>
            <person name="Amselem J."/>
            <person name="Quesneville H."/>
            <person name="Oliver R.P."/>
            <person name="Wincker P."/>
            <person name="Balesdent M.-H."/>
            <person name="Howlett B.J."/>
        </authorList>
    </citation>
    <scope>NUCLEOTIDE SEQUENCE [LARGE SCALE GENOMIC DNA]</scope>
    <source>
        <strain evidence="3">JN3 / isolate v23.1.3 / race Av1-4-5-6-7-8</strain>
    </source>
</reference>
<evidence type="ECO:0000256" key="1">
    <source>
        <dbReference type="SAM" id="MobiDB-lite"/>
    </source>
</evidence>
<sequence length="66" mass="7548">MQVSGNIRQASITLNSPPVRISKSRDRNDEVQLSHMKPDMVELLKRMRKLHTVRTTIATLSIAYTL</sequence>
<dbReference type="Proteomes" id="UP000002668">
    <property type="component" value="Genome"/>
</dbReference>
<proteinExistence type="predicted"/>
<dbReference type="AlphaFoldDB" id="E4ZQ15"/>
<dbReference type="EMBL" id="FP929105">
    <property type="protein sequence ID" value="CBX93550.1"/>
    <property type="molecule type" value="Genomic_DNA"/>
</dbReference>
<evidence type="ECO:0000313" key="3">
    <source>
        <dbReference type="Proteomes" id="UP000002668"/>
    </source>
</evidence>
<gene>
    <name evidence="2" type="ORF">LEMA_uP044510.1</name>
</gene>
<keyword evidence="3" id="KW-1185">Reference proteome</keyword>
<dbReference type="HOGENOM" id="CLU_2831636_0_0_1"/>
<feature type="region of interest" description="Disordered" evidence="1">
    <location>
        <begin position="1"/>
        <end position="30"/>
    </location>
</feature>
<dbReference type="InParanoid" id="E4ZQ15"/>
<evidence type="ECO:0000313" key="2">
    <source>
        <dbReference type="EMBL" id="CBX93550.1"/>
    </source>
</evidence>